<dbReference type="EMBL" id="JAGTJQ010000016">
    <property type="protein sequence ID" value="KAH7010910.1"/>
    <property type="molecule type" value="Genomic_DNA"/>
</dbReference>
<name>A0A9P9BHJ9_9PEZI</name>
<feature type="signal peptide" evidence="2">
    <location>
        <begin position="1"/>
        <end position="20"/>
    </location>
</feature>
<reference evidence="3" key="1">
    <citation type="journal article" date="2021" name="Nat. Commun.">
        <title>Genetic determinants of endophytism in the Arabidopsis root mycobiome.</title>
        <authorList>
            <person name="Mesny F."/>
            <person name="Miyauchi S."/>
            <person name="Thiergart T."/>
            <person name="Pickel B."/>
            <person name="Atanasova L."/>
            <person name="Karlsson M."/>
            <person name="Huettel B."/>
            <person name="Barry K.W."/>
            <person name="Haridas S."/>
            <person name="Chen C."/>
            <person name="Bauer D."/>
            <person name="Andreopoulos W."/>
            <person name="Pangilinan J."/>
            <person name="LaButti K."/>
            <person name="Riley R."/>
            <person name="Lipzen A."/>
            <person name="Clum A."/>
            <person name="Drula E."/>
            <person name="Henrissat B."/>
            <person name="Kohler A."/>
            <person name="Grigoriev I.V."/>
            <person name="Martin F.M."/>
            <person name="Hacquard S."/>
        </authorList>
    </citation>
    <scope>NUCLEOTIDE SEQUENCE</scope>
    <source>
        <strain evidence="3">MPI-CAGE-CH-0230</strain>
    </source>
</reference>
<organism evidence="3 4">
    <name type="scientific">Microdochium trichocladiopsis</name>
    <dbReference type="NCBI Taxonomy" id="1682393"/>
    <lineage>
        <taxon>Eukaryota</taxon>
        <taxon>Fungi</taxon>
        <taxon>Dikarya</taxon>
        <taxon>Ascomycota</taxon>
        <taxon>Pezizomycotina</taxon>
        <taxon>Sordariomycetes</taxon>
        <taxon>Xylariomycetidae</taxon>
        <taxon>Xylariales</taxon>
        <taxon>Microdochiaceae</taxon>
        <taxon>Microdochium</taxon>
    </lineage>
</organism>
<sequence length="104" mass="11321">MRLSSSTILVLPLPLLGCLAFPAGSGQNLLESERRESLSRVDRPPFVATRAISPSIANNYLPVIKRGEEVPHLEGRPVVKRGEEVAHVGGGPIDKRSPSIWHVH</sequence>
<feature type="region of interest" description="Disordered" evidence="1">
    <location>
        <begin position="84"/>
        <end position="104"/>
    </location>
</feature>
<keyword evidence="4" id="KW-1185">Reference proteome</keyword>
<keyword evidence="2" id="KW-0732">Signal</keyword>
<evidence type="ECO:0000256" key="2">
    <source>
        <dbReference type="SAM" id="SignalP"/>
    </source>
</evidence>
<evidence type="ECO:0000313" key="3">
    <source>
        <dbReference type="EMBL" id="KAH7010910.1"/>
    </source>
</evidence>
<dbReference type="RefSeq" id="XP_046004395.1">
    <property type="nucleotide sequence ID" value="XM_046156019.1"/>
</dbReference>
<feature type="chain" id="PRO_5040151056" evidence="2">
    <location>
        <begin position="21"/>
        <end position="104"/>
    </location>
</feature>
<dbReference type="AlphaFoldDB" id="A0A9P9BHJ9"/>
<accession>A0A9P9BHJ9</accession>
<proteinExistence type="predicted"/>
<evidence type="ECO:0000313" key="4">
    <source>
        <dbReference type="Proteomes" id="UP000756346"/>
    </source>
</evidence>
<dbReference type="Proteomes" id="UP000756346">
    <property type="component" value="Unassembled WGS sequence"/>
</dbReference>
<dbReference type="GeneID" id="70185565"/>
<evidence type="ECO:0000256" key="1">
    <source>
        <dbReference type="SAM" id="MobiDB-lite"/>
    </source>
</evidence>
<protein>
    <submittedName>
        <fullName evidence="3">Uncharacterized protein</fullName>
    </submittedName>
</protein>
<gene>
    <name evidence="3" type="ORF">B0I36DRAFT_341557</name>
</gene>
<comment type="caution">
    <text evidence="3">The sequence shown here is derived from an EMBL/GenBank/DDBJ whole genome shotgun (WGS) entry which is preliminary data.</text>
</comment>